<dbReference type="Proteomes" id="UP001365542">
    <property type="component" value="Unassembled WGS sequence"/>
</dbReference>
<sequence>MYAKSLVYASALVGLAAAQQSAYGQCGGIGWTGATTCVSGWTCTYGNDYYSQCLPGTAATTKTTTTSAKTTTKTTTTSTKTTTAAATNPTPTLYLCGDSTMAKGGAGDGATDGWGDVVPKYFTGITVNNQAIGGRSARSYTREGRFNTVIGLVKAGDYVVIEFGHNDGGSLTPTDNGRTDCGGTSTETCTTVYGGVTETVLTFSAYLEKATNSLKAKGAIVILSSQTPNNPWEGVTTFPSTSNPVRFVPYTETSASRTGVTYVNHWLYSMDLYKRLGASATNAVYPNDHTHTSPTGADYMAQAFIKGLSCGTSTLKSKINTSAASVITGSCL</sequence>
<dbReference type="GO" id="GO:0005975">
    <property type="term" value="P:carbohydrate metabolic process"/>
    <property type="evidence" value="ECO:0007669"/>
    <property type="project" value="InterPro"/>
</dbReference>
<evidence type="ECO:0000256" key="4">
    <source>
        <dbReference type="SAM" id="SignalP"/>
    </source>
</evidence>
<proteinExistence type="inferred from homology"/>
<dbReference type="InterPro" id="IPR037459">
    <property type="entry name" value="RhgT-like"/>
</dbReference>
<feature type="signal peptide" evidence="4">
    <location>
        <begin position="1"/>
        <end position="18"/>
    </location>
</feature>
<dbReference type="PANTHER" id="PTHR43695:SF1">
    <property type="entry name" value="RHAMNOGALACTURONAN ACETYLESTERASE"/>
    <property type="match status" value="1"/>
</dbReference>
<dbReference type="InterPro" id="IPR036514">
    <property type="entry name" value="SGNH_hydro_sf"/>
</dbReference>
<dbReference type="AlphaFoldDB" id="A0AAV9WT73"/>
<dbReference type="Pfam" id="PF00734">
    <property type="entry name" value="CBM_1"/>
    <property type="match status" value="1"/>
</dbReference>
<dbReference type="SUPFAM" id="SSF57180">
    <property type="entry name" value="Cellulose-binding domain"/>
    <property type="match status" value="1"/>
</dbReference>
<keyword evidence="7" id="KW-1185">Reference proteome</keyword>
<dbReference type="PROSITE" id="PS00562">
    <property type="entry name" value="CBM1_1"/>
    <property type="match status" value="1"/>
</dbReference>
<accession>A0AAV9WT73</accession>
<evidence type="ECO:0000259" key="5">
    <source>
        <dbReference type="PROSITE" id="PS51164"/>
    </source>
</evidence>
<dbReference type="InterPro" id="IPR000254">
    <property type="entry name" value="CBD"/>
</dbReference>
<comment type="caution">
    <text evidence="6">The sequence shown here is derived from an EMBL/GenBank/DDBJ whole genome shotgun (WGS) entry which is preliminary data.</text>
</comment>
<evidence type="ECO:0000256" key="2">
    <source>
        <dbReference type="ARBA" id="ARBA00022729"/>
    </source>
</evidence>
<reference evidence="6 7" key="1">
    <citation type="submission" date="2019-10" db="EMBL/GenBank/DDBJ databases">
        <authorList>
            <person name="Palmer J.M."/>
        </authorList>
    </citation>
    <scope>NUCLEOTIDE SEQUENCE [LARGE SCALE GENOMIC DNA]</scope>
    <source>
        <strain evidence="6 7">TWF694</strain>
    </source>
</reference>
<comment type="similarity">
    <text evidence="1">Belongs to the 'GDSL' lipolytic enzyme family.</text>
</comment>
<dbReference type="SMART" id="SM00236">
    <property type="entry name" value="fCBD"/>
    <property type="match status" value="1"/>
</dbReference>
<dbReference type="InterPro" id="IPR035971">
    <property type="entry name" value="CBD_sf"/>
</dbReference>
<dbReference type="Pfam" id="PF00657">
    <property type="entry name" value="Lipase_GDSL"/>
    <property type="match status" value="1"/>
</dbReference>
<evidence type="ECO:0000313" key="6">
    <source>
        <dbReference type="EMBL" id="KAK6523167.1"/>
    </source>
</evidence>
<dbReference type="SUPFAM" id="SSF52266">
    <property type="entry name" value="SGNH hydrolase"/>
    <property type="match status" value="1"/>
</dbReference>
<keyword evidence="2 4" id="KW-0732">Signal</keyword>
<keyword evidence="3" id="KW-0378">Hydrolase</keyword>
<dbReference type="PROSITE" id="PS51164">
    <property type="entry name" value="CBM1_2"/>
    <property type="match status" value="1"/>
</dbReference>
<evidence type="ECO:0000256" key="1">
    <source>
        <dbReference type="ARBA" id="ARBA00008668"/>
    </source>
</evidence>
<evidence type="ECO:0000256" key="3">
    <source>
        <dbReference type="ARBA" id="ARBA00022801"/>
    </source>
</evidence>
<feature type="chain" id="PRO_5043485787" description="CBM1 domain-containing protein" evidence="4">
    <location>
        <begin position="19"/>
        <end position="332"/>
    </location>
</feature>
<name>A0AAV9WT73_9PEZI</name>
<gene>
    <name evidence="6" type="ORF">TWF694_006062</name>
</gene>
<dbReference type="InterPro" id="IPR001087">
    <property type="entry name" value="GDSL"/>
</dbReference>
<dbReference type="GO" id="GO:0016788">
    <property type="term" value="F:hydrolase activity, acting on ester bonds"/>
    <property type="evidence" value="ECO:0007669"/>
    <property type="project" value="InterPro"/>
</dbReference>
<dbReference type="PANTHER" id="PTHR43695">
    <property type="entry name" value="PUTATIVE (AFU_ORTHOLOGUE AFUA_2G17250)-RELATED"/>
    <property type="match status" value="1"/>
</dbReference>
<dbReference type="GO" id="GO:0030248">
    <property type="term" value="F:cellulose binding"/>
    <property type="evidence" value="ECO:0007669"/>
    <property type="project" value="InterPro"/>
</dbReference>
<organism evidence="6 7">
    <name type="scientific">Orbilia ellipsospora</name>
    <dbReference type="NCBI Taxonomy" id="2528407"/>
    <lineage>
        <taxon>Eukaryota</taxon>
        <taxon>Fungi</taxon>
        <taxon>Dikarya</taxon>
        <taxon>Ascomycota</taxon>
        <taxon>Pezizomycotina</taxon>
        <taxon>Orbiliomycetes</taxon>
        <taxon>Orbiliales</taxon>
        <taxon>Orbiliaceae</taxon>
        <taxon>Orbilia</taxon>
    </lineage>
</organism>
<dbReference type="EMBL" id="JAVHJO010000019">
    <property type="protein sequence ID" value="KAK6523167.1"/>
    <property type="molecule type" value="Genomic_DNA"/>
</dbReference>
<dbReference type="GO" id="GO:0005576">
    <property type="term" value="C:extracellular region"/>
    <property type="evidence" value="ECO:0007669"/>
    <property type="project" value="InterPro"/>
</dbReference>
<feature type="domain" description="CBM1" evidence="5">
    <location>
        <begin position="18"/>
        <end position="54"/>
    </location>
</feature>
<dbReference type="Gene3D" id="3.40.50.1110">
    <property type="entry name" value="SGNH hydrolase"/>
    <property type="match status" value="1"/>
</dbReference>
<evidence type="ECO:0000313" key="7">
    <source>
        <dbReference type="Proteomes" id="UP001365542"/>
    </source>
</evidence>
<protein>
    <recommendedName>
        <fullName evidence="5">CBM1 domain-containing protein</fullName>
    </recommendedName>
</protein>